<organism evidence="1 2">
    <name type="scientific">Cronobacter sakazakii</name>
    <name type="common">Enterobacter sakazakii</name>
    <dbReference type="NCBI Taxonomy" id="28141"/>
    <lineage>
        <taxon>Bacteria</taxon>
        <taxon>Pseudomonadati</taxon>
        <taxon>Pseudomonadota</taxon>
        <taxon>Gammaproteobacteria</taxon>
        <taxon>Enterobacterales</taxon>
        <taxon>Enterobacteriaceae</taxon>
        <taxon>Cronobacter</taxon>
    </lineage>
</organism>
<dbReference type="Proteomes" id="UP000244856">
    <property type="component" value="Unassembled WGS sequence"/>
</dbReference>
<gene>
    <name evidence="1" type="ORF">B7T07_21450</name>
</gene>
<accession>A0A9X7ITT3</accession>
<name>A0A9X7ITT3_CROSK</name>
<comment type="caution">
    <text evidence="1">The sequence shown here is derived from an EMBL/GenBank/DDBJ whole genome shotgun (WGS) entry which is preliminary data.</text>
</comment>
<sequence>MDFDIEHSFPVTLDFSKNEAEETFWKCLYTAPVQENLHYWVILPKYVKPVELEPIEFKDVALTNIGRYISQEASFYMEVWVAYENAPWEMNPSDWLFNKLSLMGEEILHKRIINHPSGAGKFADVLTFKRLNSGEKVISRFTVQKDYNPVNGGGNYFLLKASCAENDYENNAKILHFTAVNWDLSHRSNLLLAELLSTATAGKESGISFKIPDSWASKVIADNRLVIEHTFNDINHGVINLCFFAKVAYISPEQIFTMATSRFNKHDNAVALSADGPKNIVNDMNERLDDVLFEWNGEIISAAEKVRALYKAYVFGCDDVWCYAEMVGPHMNHKDYYFEANIRCLEIILATFDKDRGAIEN</sequence>
<dbReference type="EMBL" id="NCTU01000027">
    <property type="protein sequence ID" value="PUW01302.1"/>
    <property type="molecule type" value="Genomic_DNA"/>
</dbReference>
<dbReference type="AlphaFoldDB" id="A0A9X7ITT3"/>
<proteinExistence type="predicted"/>
<reference evidence="1 2" key="1">
    <citation type="submission" date="2017-04" db="EMBL/GenBank/DDBJ databases">
        <title>Cronobacter sakazakii, ST83 Lineage Isolates.</title>
        <authorList>
            <person name="Chase H."/>
            <person name="Tall B."/>
            <person name="Gopinath G."/>
            <person name="Lehner A."/>
        </authorList>
    </citation>
    <scope>NUCLEOTIDE SEQUENCE [LARGE SCALE GENOMIC DNA]</scope>
    <source>
        <strain evidence="1 2">MOD1_Comp15</strain>
    </source>
</reference>
<dbReference type="GeneID" id="56732561"/>
<protein>
    <submittedName>
        <fullName evidence="1">Uncharacterized protein</fullName>
    </submittedName>
</protein>
<evidence type="ECO:0000313" key="1">
    <source>
        <dbReference type="EMBL" id="PUW01302.1"/>
    </source>
</evidence>
<dbReference type="RefSeq" id="WP_041460909.1">
    <property type="nucleotide sequence ID" value="NZ_CP027107.1"/>
</dbReference>
<evidence type="ECO:0000313" key="2">
    <source>
        <dbReference type="Proteomes" id="UP000244856"/>
    </source>
</evidence>